<dbReference type="Proteomes" id="UP000076486">
    <property type="component" value="Unassembled WGS sequence"/>
</dbReference>
<dbReference type="Pfam" id="PF05489">
    <property type="entry name" value="Phage_tail_X"/>
    <property type="match status" value="1"/>
</dbReference>
<dbReference type="RefSeq" id="WP_081221443.1">
    <property type="nucleotide sequence ID" value="NZ_AUYC01000095.1"/>
</dbReference>
<accession>A0A167GZN0</accession>
<sequence length="68" mass="7820">MKYRSKQGERLDQICYTHYGHLNGTVEAVYKANLDLVLLPCILPLGTLIVLPEIVQQYTQTNSIKLWD</sequence>
<dbReference type="InterPro" id="IPR008861">
    <property type="entry name" value="GpX-like"/>
</dbReference>
<evidence type="ECO:0000313" key="2">
    <source>
        <dbReference type="Proteomes" id="UP000076486"/>
    </source>
</evidence>
<dbReference type="AlphaFoldDB" id="A0A167GZN0"/>
<dbReference type="PATRIC" id="fig|1365248.3.peg.5392"/>
<comment type="caution">
    <text evidence="1">The sequence shown here is derived from an EMBL/GenBank/DDBJ whole genome shotgun (WGS) entry which is preliminary data.</text>
</comment>
<proteinExistence type="predicted"/>
<dbReference type="EMBL" id="AUYC01000095">
    <property type="protein sequence ID" value="KZN57474.1"/>
    <property type="molecule type" value="Genomic_DNA"/>
</dbReference>
<reference evidence="1 2" key="1">
    <citation type="submission" date="2013-07" db="EMBL/GenBank/DDBJ databases">
        <title>Comparative Genomic and Metabolomic Analysis of Twelve Strains of Pseudoalteromonas luteoviolacea.</title>
        <authorList>
            <person name="Vynne N.G."/>
            <person name="Mansson M."/>
            <person name="Gram L."/>
        </authorList>
    </citation>
    <scope>NUCLEOTIDE SEQUENCE [LARGE SCALE GENOMIC DNA]</scope>
    <source>
        <strain evidence="1 2">CPMOR-1</strain>
    </source>
</reference>
<gene>
    <name evidence="1" type="ORF">N473_06825</name>
</gene>
<evidence type="ECO:0000313" key="1">
    <source>
        <dbReference type="EMBL" id="KZN57474.1"/>
    </source>
</evidence>
<name>A0A167GZN0_9GAMM</name>
<organism evidence="1 2">
    <name type="scientific">Pseudoalteromonas luteoviolacea CPMOR-1</name>
    <dbReference type="NCBI Taxonomy" id="1365248"/>
    <lineage>
        <taxon>Bacteria</taxon>
        <taxon>Pseudomonadati</taxon>
        <taxon>Pseudomonadota</taxon>
        <taxon>Gammaproteobacteria</taxon>
        <taxon>Alteromonadales</taxon>
        <taxon>Pseudoalteromonadaceae</taxon>
        <taxon>Pseudoalteromonas</taxon>
    </lineage>
</organism>
<protein>
    <submittedName>
        <fullName evidence="1">Tail protein</fullName>
    </submittedName>
</protein>